<feature type="transmembrane region" description="Helical" evidence="1">
    <location>
        <begin position="276"/>
        <end position="296"/>
    </location>
</feature>
<dbReference type="EMBL" id="BTRK01000002">
    <property type="protein sequence ID" value="GMR38885.1"/>
    <property type="molecule type" value="Genomic_DNA"/>
</dbReference>
<keyword evidence="3" id="KW-1185">Reference proteome</keyword>
<keyword evidence="1" id="KW-0812">Transmembrane</keyword>
<feature type="transmembrane region" description="Helical" evidence="1">
    <location>
        <begin position="126"/>
        <end position="144"/>
    </location>
</feature>
<dbReference type="InterPro" id="IPR019423">
    <property type="entry name" value="7TM_GPCR_serpentine_rcpt_Srj"/>
</dbReference>
<feature type="transmembrane region" description="Helical" evidence="1">
    <location>
        <begin position="86"/>
        <end position="106"/>
    </location>
</feature>
<evidence type="ECO:0008006" key="4">
    <source>
        <dbReference type="Google" id="ProtNLM"/>
    </source>
</evidence>
<accession>A0AAN5CBZ5</accession>
<comment type="caution">
    <text evidence="2">The sequence shown here is derived from an EMBL/GenBank/DDBJ whole genome shotgun (WGS) entry which is preliminary data.</text>
</comment>
<dbReference type="AlphaFoldDB" id="A0AAN5CBZ5"/>
<evidence type="ECO:0000313" key="3">
    <source>
        <dbReference type="Proteomes" id="UP001328107"/>
    </source>
</evidence>
<dbReference type="PANTHER" id="PTHR45907:SF16">
    <property type="entry name" value="SERPENTINE RECEPTOR, CLASS J"/>
    <property type="match status" value="1"/>
</dbReference>
<dbReference type="InterPro" id="IPR019428">
    <property type="entry name" value="7TM_GPCR_serpentine_rcpt_Str"/>
</dbReference>
<dbReference type="Gene3D" id="1.20.1070.10">
    <property type="entry name" value="Rhodopsin 7-helix transmembrane proteins"/>
    <property type="match status" value="1"/>
</dbReference>
<evidence type="ECO:0000313" key="2">
    <source>
        <dbReference type="EMBL" id="GMR38885.1"/>
    </source>
</evidence>
<feature type="non-terminal residue" evidence="2">
    <location>
        <position position="322"/>
    </location>
</feature>
<gene>
    <name evidence="2" type="ORF">PMAYCL1PPCAC_09080</name>
</gene>
<dbReference type="Proteomes" id="UP001328107">
    <property type="component" value="Unassembled WGS sequence"/>
</dbReference>
<feature type="transmembrane region" description="Helical" evidence="1">
    <location>
        <begin position="239"/>
        <end position="264"/>
    </location>
</feature>
<feature type="transmembrane region" description="Helical" evidence="1">
    <location>
        <begin position="190"/>
        <end position="219"/>
    </location>
</feature>
<organism evidence="2 3">
    <name type="scientific">Pristionchus mayeri</name>
    <dbReference type="NCBI Taxonomy" id="1317129"/>
    <lineage>
        <taxon>Eukaryota</taxon>
        <taxon>Metazoa</taxon>
        <taxon>Ecdysozoa</taxon>
        <taxon>Nematoda</taxon>
        <taxon>Chromadorea</taxon>
        <taxon>Rhabditida</taxon>
        <taxon>Rhabditina</taxon>
        <taxon>Diplogasteromorpha</taxon>
        <taxon>Diplogasteroidea</taxon>
        <taxon>Neodiplogasteridae</taxon>
        <taxon>Pristionchus</taxon>
    </lineage>
</organism>
<name>A0AAN5CBZ5_9BILA</name>
<keyword evidence="1" id="KW-1133">Transmembrane helix</keyword>
<feature type="transmembrane region" description="Helical" evidence="1">
    <location>
        <begin position="13"/>
        <end position="31"/>
    </location>
</feature>
<dbReference type="Pfam" id="PF10326">
    <property type="entry name" value="7TM_GPCR_Str"/>
    <property type="match status" value="1"/>
</dbReference>
<proteinExistence type="predicted"/>
<dbReference type="PANTHER" id="PTHR45907">
    <property type="entry name" value="SERPENTINE RECEPTOR, CLASS J"/>
    <property type="match status" value="1"/>
</dbReference>
<keyword evidence="1" id="KW-0472">Membrane</keyword>
<reference evidence="3" key="1">
    <citation type="submission" date="2022-10" db="EMBL/GenBank/DDBJ databases">
        <title>Genome assembly of Pristionchus species.</title>
        <authorList>
            <person name="Yoshida K."/>
            <person name="Sommer R.J."/>
        </authorList>
    </citation>
    <scope>NUCLEOTIDE SEQUENCE [LARGE SCALE GENOMIC DNA]</scope>
    <source>
        <strain evidence="3">RS5460</strain>
    </source>
</reference>
<feature type="transmembrane region" description="Helical" evidence="1">
    <location>
        <begin position="43"/>
        <end position="62"/>
    </location>
</feature>
<protein>
    <recommendedName>
        <fullName evidence="4">G protein-coupled receptor</fullName>
    </recommendedName>
</protein>
<dbReference type="SUPFAM" id="SSF81321">
    <property type="entry name" value="Family A G protein-coupled receptor-like"/>
    <property type="match status" value="1"/>
</dbReference>
<evidence type="ECO:0000256" key="1">
    <source>
        <dbReference type="SAM" id="Phobius"/>
    </source>
</evidence>
<sequence length="322" mass="36865">MFSLVRSLEYLEQVNTVLGIILNGLLLYAVMRFSGTYLGAYKQLLTCFASADMFLVIMHVLMRPRTILVGYTHAVVTDTVFDDRRITALFVAFQSIPFTLIGVHFLYRYWSVRRPHLIALFSNKKFVAFLISLTSGSMTSWFLMSVYGTGGEEESAARKSVVEACQHKYGRRIEHAWIVLDHWRDDRFDAALFLTIVLTDVLMFSSLSLATIFAIRTFYHIKNTAKMSAQFIQLQKKLLLALCAQTFVPSVFVYIPCVVTINIPLFRIHVDIFHDISMPLFTCFPVLDASVMILLITDYRKGLMGIIWKKKVNNEATSRFTT</sequence>